<name>A0A448PJZ7_ACTVI</name>
<dbReference type="Proteomes" id="UP000268658">
    <property type="component" value="Chromosome"/>
</dbReference>
<dbReference type="InterPro" id="IPR015867">
    <property type="entry name" value="N-reg_PII/ATP_PRibTrfase_C"/>
</dbReference>
<organism evidence="8 9">
    <name type="scientific">Actinomyces viscosus</name>
    <dbReference type="NCBI Taxonomy" id="1656"/>
    <lineage>
        <taxon>Bacteria</taxon>
        <taxon>Bacillati</taxon>
        <taxon>Actinomycetota</taxon>
        <taxon>Actinomycetes</taxon>
        <taxon>Actinomycetales</taxon>
        <taxon>Actinomycetaceae</taxon>
        <taxon>Actinomyces</taxon>
    </lineage>
</organism>
<comment type="similarity">
    <text evidence="7">Belongs to the P(II) protein family.</text>
</comment>
<dbReference type="SMART" id="SM00938">
    <property type="entry name" value="P-II"/>
    <property type="match status" value="1"/>
</dbReference>
<evidence type="ECO:0000256" key="1">
    <source>
        <dbReference type="ARBA" id="ARBA00011233"/>
    </source>
</evidence>
<keyword evidence="4" id="KW-0547">Nucleotide-binding</keyword>
<evidence type="ECO:0000256" key="4">
    <source>
        <dbReference type="ARBA" id="ARBA00022741"/>
    </source>
</evidence>
<evidence type="ECO:0000256" key="2">
    <source>
        <dbReference type="ARBA" id="ARBA00015681"/>
    </source>
</evidence>
<sequence>MKLVTAVIQPHRLYHVTEALEEAGVHGVTIVEAHGAGRQQGHTEVYRGAEYHVDLIPKLRLEVVCADEDSSGVVEAISSGARTGEIGDGKIWVVPVAEVVRVRTGESGEAAL</sequence>
<gene>
    <name evidence="8" type="primary">glnB</name>
    <name evidence="8" type="ORF">NCTC10951_01175</name>
</gene>
<dbReference type="GO" id="GO:0005829">
    <property type="term" value="C:cytosol"/>
    <property type="evidence" value="ECO:0007669"/>
    <property type="project" value="TreeGrafter"/>
</dbReference>
<dbReference type="InterPro" id="IPR002332">
    <property type="entry name" value="N-reg_PII_urydylation_site"/>
</dbReference>
<evidence type="ECO:0000256" key="5">
    <source>
        <dbReference type="ARBA" id="ARBA00023015"/>
    </source>
</evidence>
<dbReference type="Pfam" id="PF00543">
    <property type="entry name" value="P-II"/>
    <property type="match status" value="1"/>
</dbReference>
<dbReference type="PROSITE" id="PS00496">
    <property type="entry name" value="PII_GLNB_UMP"/>
    <property type="match status" value="1"/>
</dbReference>
<dbReference type="PANTHER" id="PTHR30115:SF11">
    <property type="entry name" value="NITROGEN REGULATORY PROTEIN P-II HOMOLOG"/>
    <property type="match status" value="1"/>
</dbReference>
<dbReference type="GO" id="GO:0006808">
    <property type="term" value="P:regulation of nitrogen utilization"/>
    <property type="evidence" value="ECO:0007669"/>
    <property type="project" value="InterPro"/>
</dbReference>
<dbReference type="PROSITE" id="PS00638">
    <property type="entry name" value="PII_GLNB_CTER"/>
    <property type="match status" value="1"/>
</dbReference>
<dbReference type="GO" id="GO:0005524">
    <property type="term" value="F:ATP binding"/>
    <property type="evidence" value="ECO:0007669"/>
    <property type="project" value="TreeGrafter"/>
</dbReference>
<keyword evidence="6" id="KW-0804">Transcription</keyword>
<dbReference type="InterPro" id="IPR002187">
    <property type="entry name" value="N-reg_PII"/>
</dbReference>
<dbReference type="EMBL" id="LR134477">
    <property type="protein sequence ID" value="VEI15481.1"/>
    <property type="molecule type" value="Genomic_DNA"/>
</dbReference>
<dbReference type="AlphaFoldDB" id="A0A448PJZ7"/>
<dbReference type="Gene3D" id="3.30.70.120">
    <property type="match status" value="1"/>
</dbReference>
<dbReference type="OrthoDB" id="9802729at2"/>
<dbReference type="PROSITE" id="PS51343">
    <property type="entry name" value="PII_GLNB_DOM"/>
    <property type="match status" value="1"/>
</dbReference>
<dbReference type="SUPFAM" id="SSF54913">
    <property type="entry name" value="GlnB-like"/>
    <property type="match status" value="1"/>
</dbReference>
<dbReference type="PRINTS" id="PR00340">
    <property type="entry name" value="PIIGLNB"/>
</dbReference>
<dbReference type="RefSeq" id="WP_126413832.1">
    <property type="nucleotide sequence ID" value="NZ_CAUTOI010000043.1"/>
</dbReference>
<dbReference type="InterPro" id="IPR017918">
    <property type="entry name" value="N-reg_PII_CS"/>
</dbReference>
<dbReference type="GO" id="GO:0030234">
    <property type="term" value="F:enzyme regulator activity"/>
    <property type="evidence" value="ECO:0007669"/>
    <property type="project" value="InterPro"/>
</dbReference>
<evidence type="ECO:0000256" key="6">
    <source>
        <dbReference type="ARBA" id="ARBA00023163"/>
    </source>
</evidence>
<evidence type="ECO:0000256" key="7">
    <source>
        <dbReference type="RuleBase" id="RU003936"/>
    </source>
</evidence>
<keyword evidence="3" id="KW-0597">Phosphoprotein</keyword>
<evidence type="ECO:0000313" key="9">
    <source>
        <dbReference type="Proteomes" id="UP000268658"/>
    </source>
</evidence>
<dbReference type="KEGG" id="avc:NCTC10951_01175"/>
<keyword evidence="5" id="KW-0805">Transcription regulation</keyword>
<evidence type="ECO:0000313" key="8">
    <source>
        <dbReference type="EMBL" id="VEI15481.1"/>
    </source>
</evidence>
<dbReference type="PANTHER" id="PTHR30115">
    <property type="entry name" value="NITROGEN REGULATORY PROTEIN P-II"/>
    <property type="match status" value="1"/>
</dbReference>
<dbReference type="InterPro" id="IPR011322">
    <property type="entry name" value="N-reg_PII-like_a/b"/>
</dbReference>
<protein>
    <recommendedName>
        <fullName evidence="2">Nitrogen regulatory protein P-II</fullName>
    </recommendedName>
</protein>
<reference evidence="8 9" key="1">
    <citation type="submission" date="2018-12" db="EMBL/GenBank/DDBJ databases">
        <authorList>
            <consortium name="Pathogen Informatics"/>
        </authorList>
    </citation>
    <scope>NUCLEOTIDE SEQUENCE [LARGE SCALE GENOMIC DNA]</scope>
    <source>
        <strain evidence="8 9">NCTC10951</strain>
    </source>
</reference>
<comment type="subunit">
    <text evidence="1">Homotrimer.</text>
</comment>
<proteinExistence type="inferred from homology"/>
<accession>A0A448PJZ7</accession>
<evidence type="ECO:0000256" key="3">
    <source>
        <dbReference type="ARBA" id="ARBA00022553"/>
    </source>
</evidence>